<feature type="coiled-coil region" evidence="1">
    <location>
        <begin position="9"/>
        <end position="71"/>
    </location>
</feature>
<gene>
    <name evidence="2" type="ORF">BT96DRAFT_912979</name>
</gene>
<feature type="non-terminal residue" evidence="2">
    <location>
        <position position="74"/>
    </location>
</feature>
<dbReference type="Proteomes" id="UP000799118">
    <property type="component" value="Unassembled WGS sequence"/>
</dbReference>
<dbReference type="AlphaFoldDB" id="A0A6A4IP80"/>
<keyword evidence="1" id="KW-0175">Coiled coil</keyword>
<evidence type="ECO:0000256" key="1">
    <source>
        <dbReference type="SAM" id="Coils"/>
    </source>
</evidence>
<protein>
    <submittedName>
        <fullName evidence="2">Uncharacterized protein</fullName>
    </submittedName>
</protein>
<evidence type="ECO:0000313" key="3">
    <source>
        <dbReference type="Proteomes" id="UP000799118"/>
    </source>
</evidence>
<evidence type="ECO:0000313" key="2">
    <source>
        <dbReference type="EMBL" id="KAE9410125.1"/>
    </source>
</evidence>
<organism evidence="2 3">
    <name type="scientific">Gymnopus androsaceus JB14</name>
    <dbReference type="NCBI Taxonomy" id="1447944"/>
    <lineage>
        <taxon>Eukaryota</taxon>
        <taxon>Fungi</taxon>
        <taxon>Dikarya</taxon>
        <taxon>Basidiomycota</taxon>
        <taxon>Agaricomycotina</taxon>
        <taxon>Agaricomycetes</taxon>
        <taxon>Agaricomycetidae</taxon>
        <taxon>Agaricales</taxon>
        <taxon>Marasmiineae</taxon>
        <taxon>Omphalotaceae</taxon>
        <taxon>Gymnopus</taxon>
    </lineage>
</organism>
<keyword evidence="3" id="KW-1185">Reference proteome</keyword>
<sequence>MPSSIPAQLLKITSELTRLSRSVEEIKQRWEEENIDSREQIDTIQEELRQSKELNEVLQAQNQDLEAQLAQESP</sequence>
<name>A0A6A4IP80_9AGAR</name>
<proteinExistence type="predicted"/>
<dbReference type="EMBL" id="ML769386">
    <property type="protein sequence ID" value="KAE9410125.1"/>
    <property type="molecule type" value="Genomic_DNA"/>
</dbReference>
<accession>A0A6A4IP80</accession>
<reference evidence="2" key="1">
    <citation type="journal article" date="2019" name="Environ. Microbiol.">
        <title>Fungal ecological strategies reflected in gene transcription - a case study of two litter decomposers.</title>
        <authorList>
            <person name="Barbi F."/>
            <person name="Kohler A."/>
            <person name="Barry K."/>
            <person name="Baskaran P."/>
            <person name="Daum C."/>
            <person name="Fauchery L."/>
            <person name="Ihrmark K."/>
            <person name="Kuo A."/>
            <person name="LaButti K."/>
            <person name="Lipzen A."/>
            <person name="Morin E."/>
            <person name="Grigoriev I.V."/>
            <person name="Henrissat B."/>
            <person name="Lindahl B."/>
            <person name="Martin F."/>
        </authorList>
    </citation>
    <scope>NUCLEOTIDE SEQUENCE</scope>
    <source>
        <strain evidence="2">JB14</strain>
    </source>
</reference>